<keyword evidence="2" id="KW-1133">Transmembrane helix</keyword>
<comment type="caution">
    <text evidence="4">The sequence shown here is derived from an EMBL/GenBank/DDBJ whole genome shotgun (WGS) entry which is preliminary data.</text>
</comment>
<evidence type="ECO:0000313" key="5">
    <source>
        <dbReference type="Proteomes" id="UP001595839"/>
    </source>
</evidence>
<keyword evidence="5" id="KW-1185">Reference proteome</keyword>
<feature type="region of interest" description="Disordered" evidence="1">
    <location>
        <begin position="188"/>
        <end position="246"/>
    </location>
</feature>
<dbReference type="Proteomes" id="UP001595839">
    <property type="component" value="Unassembled WGS sequence"/>
</dbReference>
<sequence>MTMRLCTTVSLCLAAAAAALLPAPAHAADASACAGQESGIFPLTTRLHGGPDTYQAGGGYGTWYLDLANTTRRTCTGVHPVVVLVDTAHALRPSQPHLDFYADGRPHPVHFESTDEDELVGAFTDGPAFPGFTVGPGKTLTVKLRLALTSDTTSDDITLNAAVVQRHGDDGDWIGQSNDYRFTVEPTAAATGTEESDTTDTAGTAEPTPEPSPAGTSGTTGPSGPSDAPSPTGSPQPTGAPSLADEAAELARSGLASTAGLLTVTACLLAAGAAILLARRRD</sequence>
<feature type="transmembrane region" description="Helical" evidence="2">
    <location>
        <begin position="259"/>
        <end position="278"/>
    </location>
</feature>
<evidence type="ECO:0000256" key="2">
    <source>
        <dbReference type="SAM" id="Phobius"/>
    </source>
</evidence>
<feature type="signal peptide" evidence="3">
    <location>
        <begin position="1"/>
        <end position="27"/>
    </location>
</feature>
<accession>A0ABV9AKQ4</accession>
<evidence type="ECO:0008006" key="6">
    <source>
        <dbReference type="Google" id="ProtNLM"/>
    </source>
</evidence>
<keyword evidence="3" id="KW-0732">Signal</keyword>
<dbReference type="RefSeq" id="WP_381170319.1">
    <property type="nucleotide sequence ID" value="NZ_JBHSFK010000007.1"/>
</dbReference>
<evidence type="ECO:0000313" key="4">
    <source>
        <dbReference type="EMBL" id="MFC4500483.1"/>
    </source>
</evidence>
<keyword evidence="2" id="KW-0472">Membrane</keyword>
<evidence type="ECO:0000256" key="3">
    <source>
        <dbReference type="SAM" id="SignalP"/>
    </source>
</evidence>
<keyword evidence="2" id="KW-0812">Transmembrane</keyword>
<reference evidence="5" key="1">
    <citation type="journal article" date="2019" name="Int. J. Syst. Evol. Microbiol.">
        <title>The Global Catalogue of Microorganisms (GCM) 10K type strain sequencing project: providing services to taxonomists for standard genome sequencing and annotation.</title>
        <authorList>
            <consortium name="The Broad Institute Genomics Platform"/>
            <consortium name="The Broad Institute Genome Sequencing Center for Infectious Disease"/>
            <person name="Wu L."/>
            <person name="Ma J."/>
        </authorList>
    </citation>
    <scope>NUCLEOTIDE SEQUENCE [LARGE SCALE GENOMIC DNA]</scope>
    <source>
        <strain evidence="5">CGMCC 4.7177</strain>
    </source>
</reference>
<name>A0ABV9AKQ4_9ACTN</name>
<feature type="chain" id="PRO_5045966943" description="Gram-positive cocci surface proteins LPxTG domain-containing protein" evidence="3">
    <location>
        <begin position="28"/>
        <end position="282"/>
    </location>
</feature>
<feature type="compositionally biased region" description="Low complexity" evidence="1">
    <location>
        <begin position="199"/>
        <end position="235"/>
    </location>
</feature>
<dbReference type="EMBL" id="JBHSFK010000007">
    <property type="protein sequence ID" value="MFC4500483.1"/>
    <property type="molecule type" value="Genomic_DNA"/>
</dbReference>
<evidence type="ECO:0000256" key="1">
    <source>
        <dbReference type="SAM" id="MobiDB-lite"/>
    </source>
</evidence>
<gene>
    <name evidence="4" type="ORF">ACFPIH_13220</name>
</gene>
<protein>
    <recommendedName>
        <fullName evidence="6">Gram-positive cocci surface proteins LPxTG domain-containing protein</fullName>
    </recommendedName>
</protein>
<organism evidence="4 5">
    <name type="scientific">Streptomyces vulcanius</name>
    <dbReference type="NCBI Taxonomy" id="1441876"/>
    <lineage>
        <taxon>Bacteria</taxon>
        <taxon>Bacillati</taxon>
        <taxon>Actinomycetota</taxon>
        <taxon>Actinomycetes</taxon>
        <taxon>Kitasatosporales</taxon>
        <taxon>Streptomycetaceae</taxon>
        <taxon>Streptomyces</taxon>
    </lineage>
</organism>
<proteinExistence type="predicted"/>